<dbReference type="RefSeq" id="WP_176271944.1">
    <property type="nucleotide sequence ID" value="NZ_JABWTA010000001.1"/>
</dbReference>
<keyword evidence="1" id="KW-0812">Transmembrane</keyword>
<feature type="transmembrane region" description="Helical" evidence="1">
    <location>
        <begin position="142"/>
        <end position="165"/>
    </location>
</feature>
<protein>
    <submittedName>
        <fullName evidence="3">DUF4328 domain-containing protein</fullName>
    </submittedName>
</protein>
<dbReference type="EMBL" id="JABWTA010000001">
    <property type="protein sequence ID" value="NVE93585.1"/>
    <property type="molecule type" value="Genomic_DNA"/>
</dbReference>
<evidence type="ECO:0000313" key="3">
    <source>
        <dbReference type="EMBL" id="NVE93585.1"/>
    </source>
</evidence>
<evidence type="ECO:0000313" key="4">
    <source>
        <dbReference type="Proteomes" id="UP000546031"/>
    </source>
</evidence>
<gene>
    <name evidence="3" type="ORF">HUO12_01590</name>
</gene>
<dbReference type="InterPro" id="IPR025565">
    <property type="entry name" value="DUF4328"/>
</dbReference>
<feature type="transmembrane region" description="Helical" evidence="1">
    <location>
        <begin position="33"/>
        <end position="53"/>
    </location>
</feature>
<dbReference type="AlphaFoldDB" id="A0A850H8N3"/>
<dbReference type="Proteomes" id="UP000546031">
    <property type="component" value="Unassembled WGS sequence"/>
</dbReference>
<name>A0A850H8N3_9SPHN</name>
<dbReference type="Pfam" id="PF14219">
    <property type="entry name" value="DUF4328"/>
    <property type="match status" value="1"/>
</dbReference>
<evidence type="ECO:0000256" key="1">
    <source>
        <dbReference type="SAM" id="Phobius"/>
    </source>
</evidence>
<organism evidence="3 4">
    <name type="scientific">Altererythrobacter lutimaris</name>
    <dbReference type="NCBI Taxonomy" id="2743979"/>
    <lineage>
        <taxon>Bacteria</taxon>
        <taxon>Pseudomonadati</taxon>
        <taxon>Pseudomonadota</taxon>
        <taxon>Alphaproteobacteria</taxon>
        <taxon>Sphingomonadales</taxon>
        <taxon>Erythrobacteraceae</taxon>
        <taxon>Altererythrobacter</taxon>
    </lineage>
</organism>
<sequence length="186" mass="20310">MSGTLVLGELAHWLGMVNLDAVELDAPSAAVSFLYLGYLVVFIGSMIRVGMWIHRAHKRLEDAGFALEFTPGWAVGWYFVPLANFIMPFRAMKELWTVSHGEHDGIKGDDSALLARWWGAWLFGYIAPTVADPMLTSDSNGMVQAGFALNAIGLVVTAVSAVLLIRIIRTITSAHENGAMNAQVFE</sequence>
<reference evidence="3 4" key="1">
    <citation type="submission" date="2020-06" db="EMBL/GenBank/DDBJ databases">
        <title>Altererythrobacter lutimaris sp. nov., a marine bacterium isolated from a tidal flat.</title>
        <authorList>
            <person name="Kim D."/>
            <person name="Yoo Y."/>
            <person name="Kim J.-J."/>
        </authorList>
    </citation>
    <scope>NUCLEOTIDE SEQUENCE [LARGE SCALE GENOMIC DNA]</scope>
    <source>
        <strain evidence="3 4">JGD-16</strain>
    </source>
</reference>
<keyword evidence="1" id="KW-1133">Transmembrane helix</keyword>
<accession>A0A850H8N3</accession>
<feature type="domain" description="DUF4328" evidence="2">
    <location>
        <begin position="18"/>
        <end position="172"/>
    </location>
</feature>
<comment type="caution">
    <text evidence="3">The sequence shown here is derived from an EMBL/GenBank/DDBJ whole genome shotgun (WGS) entry which is preliminary data.</text>
</comment>
<proteinExistence type="predicted"/>
<feature type="transmembrane region" description="Helical" evidence="1">
    <location>
        <begin position="65"/>
        <end position="87"/>
    </location>
</feature>
<evidence type="ECO:0000259" key="2">
    <source>
        <dbReference type="Pfam" id="PF14219"/>
    </source>
</evidence>
<keyword evidence="4" id="KW-1185">Reference proteome</keyword>
<keyword evidence="1" id="KW-0472">Membrane</keyword>